<name>A0ABR0EH38_ZASCE</name>
<dbReference type="Proteomes" id="UP001305779">
    <property type="component" value="Unassembled WGS sequence"/>
</dbReference>
<feature type="compositionally biased region" description="Polar residues" evidence="1">
    <location>
        <begin position="7"/>
        <end position="17"/>
    </location>
</feature>
<feature type="region of interest" description="Disordered" evidence="1">
    <location>
        <begin position="277"/>
        <end position="324"/>
    </location>
</feature>
<gene>
    <name evidence="2" type="ORF">PRZ48_008978</name>
</gene>
<accession>A0ABR0EH38</accession>
<feature type="compositionally biased region" description="Basic and acidic residues" evidence="1">
    <location>
        <begin position="314"/>
        <end position="324"/>
    </location>
</feature>
<protein>
    <recommendedName>
        <fullName evidence="4">N-acetyltransferase domain-containing protein</fullName>
    </recommendedName>
</protein>
<evidence type="ECO:0000313" key="3">
    <source>
        <dbReference type="Proteomes" id="UP001305779"/>
    </source>
</evidence>
<sequence>MAPRVPASTQRATSNMPPSKPVHYTRVPLPRPNQTAVVSRPYKCNVNGIGYEMTAYIQITQPPGTQCCVELFGGVTITNTNKYDCLLAEIEATEVDRRLEGTSKSTVPPWVRELLAKPENYQGDPEQHGGDEDEINDTQKVFQLLYGPRGRPRAHLRAAHKRQLRVPVLHYISSFIVEPEWRGKGLAKHALLAYINLLHHTIKYNHPIVLSPAPITSETEKMQKANQPIKTYAETVKSIEKAYTAADFTTIFTPHELHNGIVVMMRDNTVVPEQPSVLDAQKPANPFLKQVKSSSSKDSHQTKRKVIGPIRQVQRVERRLEQRG</sequence>
<dbReference type="EMBL" id="JAXOVC010000006">
    <property type="protein sequence ID" value="KAK4500787.1"/>
    <property type="molecule type" value="Genomic_DNA"/>
</dbReference>
<feature type="region of interest" description="Disordered" evidence="1">
    <location>
        <begin position="1"/>
        <end position="22"/>
    </location>
</feature>
<dbReference type="CDD" id="cd04301">
    <property type="entry name" value="NAT_SF"/>
    <property type="match status" value="1"/>
</dbReference>
<keyword evidence="3" id="KW-1185">Reference proteome</keyword>
<organism evidence="2 3">
    <name type="scientific">Zasmidium cellare</name>
    <name type="common">Wine cellar mold</name>
    <name type="synonym">Racodium cellare</name>
    <dbReference type="NCBI Taxonomy" id="395010"/>
    <lineage>
        <taxon>Eukaryota</taxon>
        <taxon>Fungi</taxon>
        <taxon>Dikarya</taxon>
        <taxon>Ascomycota</taxon>
        <taxon>Pezizomycotina</taxon>
        <taxon>Dothideomycetes</taxon>
        <taxon>Dothideomycetidae</taxon>
        <taxon>Mycosphaerellales</taxon>
        <taxon>Mycosphaerellaceae</taxon>
        <taxon>Zasmidium</taxon>
    </lineage>
</organism>
<evidence type="ECO:0000313" key="2">
    <source>
        <dbReference type="EMBL" id="KAK4500787.1"/>
    </source>
</evidence>
<comment type="caution">
    <text evidence="2">The sequence shown here is derived from an EMBL/GenBank/DDBJ whole genome shotgun (WGS) entry which is preliminary data.</text>
</comment>
<evidence type="ECO:0008006" key="4">
    <source>
        <dbReference type="Google" id="ProtNLM"/>
    </source>
</evidence>
<evidence type="ECO:0000256" key="1">
    <source>
        <dbReference type="SAM" id="MobiDB-lite"/>
    </source>
</evidence>
<proteinExistence type="predicted"/>
<reference evidence="2 3" key="1">
    <citation type="journal article" date="2023" name="G3 (Bethesda)">
        <title>A chromosome-level genome assembly of Zasmidium syzygii isolated from banana leaves.</title>
        <authorList>
            <person name="van Westerhoven A.C."/>
            <person name="Mehrabi R."/>
            <person name="Talebi R."/>
            <person name="Steentjes M.B.F."/>
            <person name="Corcolon B."/>
            <person name="Chong P.A."/>
            <person name="Kema G.H.J."/>
            <person name="Seidl M.F."/>
        </authorList>
    </citation>
    <scope>NUCLEOTIDE SEQUENCE [LARGE SCALE GENOMIC DNA]</scope>
    <source>
        <strain evidence="2 3">P124</strain>
    </source>
</reference>